<dbReference type="InterPro" id="IPR006070">
    <property type="entry name" value="Sua5-like_dom"/>
</dbReference>
<feature type="domain" description="YrdC-like" evidence="14">
    <location>
        <begin position="18"/>
        <end position="205"/>
    </location>
</feature>
<dbReference type="Gene3D" id="3.40.50.11030">
    <property type="entry name" value="Threonylcarbamoyl-AMP synthase, C-terminal domain"/>
    <property type="match status" value="1"/>
</dbReference>
<evidence type="ECO:0000256" key="1">
    <source>
        <dbReference type="ARBA" id="ARBA00004496"/>
    </source>
</evidence>
<evidence type="ECO:0000313" key="16">
    <source>
        <dbReference type="Proteomes" id="UP000663981"/>
    </source>
</evidence>
<gene>
    <name evidence="15" type="ORF">I7822_09815</name>
</gene>
<dbReference type="InterPro" id="IPR005145">
    <property type="entry name" value="Sua5_C"/>
</dbReference>
<dbReference type="Proteomes" id="UP000663981">
    <property type="component" value="Unassembled WGS sequence"/>
</dbReference>
<dbReference type="SUPFAM" id="SSF55821">
    <property type="entry name" value="YrdC/RibB"/>
    <property type="match status" value="1"/>
</dbReference>
<comment type="catalytic activity">
    <reaction evidence="12 13">
        <text>L-threonine + hydrogencarbonate + ATP = L-threonylcarbamoyladenylate + diphosphate + H2O</text>
        <dbReference type="Rhea" id="RHEA:36407"/>
        <dbReference type="ChEBI" id="CHEBI:15377"/>
        <dbReference type="ChEBI" id="CHEBI:17544"/>
        <dbReference type="ChEBI" id="CHEBI:30616"/>
        <dbReference type="ChEBI" id="CHEBI:33019"/>
        <dbReference type="ChEBI" id="CHEBI:57926"/>
        <dbReference type="ChEBI" id="CHEBI:73682"/>
        <dbReference type="EC" id="2.7.7.87"/>
    </reaction>
</comment>
<evidence type="ECO:0000256" key="7">
    <source>
        <dbReference type="ARBA" id="ARBA00022694"/>
    </source>
</evidence>
<keyword evidence="6 13" id="KW-0808">Transferase</keyword>
<evidence type="ECO:0000256" key="12">
    <source>
        <dbReference type="ARBA" id="ARBA00048366"/>
    </source>
</evidence>
<dbReference type="PIRSF" id="PIRSF004930">
    <property type="entry name" value="Tln_factor_SUA5"/>
    <property type="match status" value="1"/>
</dbReference>
<dbReference type="Pfam" id="PF01300">
    <property type="entry name" value="Sua5_yciO_yrdC"/>
    <property type="match status" value="1"/>
</dbReference>
<evidence type="ECO:0000256" key="9">
    <source>
        <dbReference type="ARBA" id="ARBA00022741"/>
    </source>
</evidence>
<dbReference type="InterPro" id="IPR038385">
    <property type="entry name" value="Sua5/YwlC_C"/>
</dbReference>
<evidence type="ECO:0000256" key="2">
    <source>
        <dbReference type="ARBA" id="ARBA00007663"/>
    </source>
</evidence>
<dbReference type="PANTHER" id="PTHR17490:SF16">
    <property type="entry name" value="THREONYLCARBAMOYL-AMP SYNTHASE"/>
    <property type="match status" value="1"/>
</dbReference>
<accession>A0ABS3N116</accession>
<dbReference type="InterPro" id="IPR017945">
    <property type="entry name" value="DHBP_synth_RibB-like_a/b_dom"/>
</dbReference>
<keyword evidence="7 13" id="KW-0819">tRNA processing</keyword>
<dbReference type="PANTHER" id="PTHR17490">
    <property type="entry name" value="SUA5"/>
    <property type="match status" value="1"/>
</dbReference>
<dbReference type="Gene3D" id="3.90.870.10">
    <property type="entry name" value="DHBP synthase"/>
    <property type="match status" value="1"/>
</dbReference>
<dbReference type="RefSeq" id="WP_207977438.1">
    <property type="nucleotide sequence ID" value="NZ_JAGDEL010000005.1"/>
</dbReference>
<dbReference type="PROSITE" id="PS51163">
    <property type="entry name" value="YRDC"/>
    <property type="match status" value="1"/>
</dbReference>
<dbReference type="EMBL" id="JAGDEL010000005">
    <property type="protein sequence ID" value="MBO1511967.1"/>
    <property type="molecule type" value="Genomic_DNA"/>
</dbReference>
<dbReference type="Pfam" id="PF03481">
    <property type="entry name" value="Sua5_C"/>
    <property type="match status" value="1"/>
</dbReference>
<evidence type="ECO:0000256" key="3">
    <source>
        <dbReference type="ARBA" id="ARBA00012584"/>
    </source>
</evidence>
<evidence type="ECO:0000256" key="13">
    <source>
        <dbReference type="PIRNR" id="PIRNR004930"/>
    </source>
</evidence>
<evidence type="ECO:0000256" key="11">
    <source>
        <dbReference type="ARBA" id="ARBA00029774"/>
    </source>
</evidence>
<evidence type="ECO:0000256" key="10">
    <source>
        <dbReference type="ARBA" id="ARBA00022840"/>
    </source>
</evidence>
<name>A0ABS3N116_9BACI</name>
<evidence type="ECO:0000256" key="8">
    <source>
        <dbReference type="ARBA" id="ARBA00022695"/>
    </source>
</evidence>
<evidence type="ECO:0000313" key="15">
    <source>
        <dbReference type="EMBL" id="MBO1511967.1"/>
    </source>
</evidence>
<dbReference type="InterPro" id="IPR010923">
    <property type="entry name" value="T(6)A37_SUA5"/>
</dbReference>
<dbReference type="EC" id="2.7.7.87" evidence="3 13"/>
<protein>
    <recommendedName>
        <fullName evidence="4 13">Threonylcarbamoyl-AMP synthase</fullName>
        <shortName evidence="13">TC-AMP synthase</shortName>
        <ecNumber evidence="3 13">2.7.7.87</ecNumber>
    </recommendedName>
    <alternativeName>
        <fullName evidence="11 13">L-threonylcarbamoyladenylate synthase</fullName>
    </alternativeName>
</protein>
<organism evidence="15 16">
    <name type="scientific">Metabacillus bambusae</name>
    <dbReference type="NCBI Taxonomy" id="2795218"/>
    <lineage>
        <taxon>Bacteria</taxon>
        <taxon>Bacillati</taxon>
        <taxon>Bacillota</taxon>
        <taxon>Bacilli</taxon>
        <taxon>Bacillales</taxon>
        <taxon>Bacillaceae</taxon>
        <taxon>Metabacillus</taxon>
    </lineage>
</organism>
<keyword evidence="10 13" id="KW-0067">ATP-binding</keyword>
<comment type="function">
    <text evidence="13">Required for the formation of a threonylcarbamoyl group on adenosine at position 37 (t(6)A37) in tRNAs that read codons beginning with adenine.</text>
</comment>
<reference evidence="15 16" key="1">
    <citation type="submission" date="2021-03" db="EMBL/GenBank/DDBJ databases">
        <title>Whole genome sequence of Metabacillus bambusae BG109.</title>
        <authorList>
            <person name="Jeong J.W."/>
        </authorList>
    </citation>
    <scope>NUCLEOTIDE SEQUENCE [LARGE SCALE GENOMIC DNA]</scope>
    <source>
        <strain evidence="15 16">BG109</strain>
    </source>
</reference>
<evidence type="ECO:0000256" key="4">
    <source>
        <dbReference type="ARBA" id="ARBA00015492"/>
    </source>
</evidence>
<keyword evidence="5 13" id="KW-0963">Cytoplasm</keyword>
<evidence type="ECO:0000256" key="5">
    <source>
        <dbReference type="ARBA" id="ARBA00022490"/>
    </source>
</evidence>
<dbReference type="InterPro" id="IPR050156">
    <property type="entry name" value="TC-AMP_synthase_SUA5"/>
</dbReference>
<evidence type="ECO:0000256" key="6">
    <source>
        <dbReference type="ARBA" id="ARBA00022679"/>
    </source>
</evidence>
<comment type="caution">
    <text evidence="15">The sequence shown here is derived from an EMBL/GenBank/DDBJ whole genome shotgun (WGS) entry which is preliminary data.</text>
</comment>
<proteinExistence type="inferred from homology"/>
<evidence type="ECO:0000259" key="14">
    <source>
        <dbReference type="PROSITE" id="PS51163"/>
    </source>
</evidence>
<comment type="subcellular location">
    <subcellularLocation>
        <location evidence="1 13">Cytoplasm</location>
    </subcellularLocation>
</comment>
<comment type="similarity">
    <text evidence="2 13">Belongs to the SUA5 family.</text>
</comment>
<sequence>MNTKLWVVDKITNLSTTYPHITQAAHLLRENEVVAFPTETVYGLGANACSDEAVRKIYQAKGRPSDNPLIVHIASVNKLDEIVKDIPDYAYKLINEFWPGPLTLILPKKGDHLSTLVTAGLDTVGVRMPSHPIALSLIREADVPIAAPSANQSGKPSPTHASHVYHDLNGKISGIIDGGATGVGVESTVLDCSSTVPTILRPGGVTKEQLESVIGEVQLDQALIEEGLVPKSPGMKYTHYAPNAPVVIVNGRLEFLQKIIDQHQNEGKKVGVLTTEEAFNQLQAYKVIACGRRENLQTVATELYDVLRKFDNEEVDIIFSESFPQIGVGEAIMNRLLKAAGNQVIEE</sequence>
<keyword evidence="16" id="KW-1185">Reference proteome</keyword>
<keyword evidence="8 13" id="KW-0548">Nucleotidyltransferase</keyword>
<dbReference type="NCBIfam" id="TIGR00057">
    <property type="entry name" value="L-threonylcarbamoyladenylate synthase"/>
    <property type="match status" value="1"/>
</dbReference>
<keyword evidence="9 13" id="KW-0547">Nucleotide-binding</keyword>